<name>A0A7D3VXR5_ACTVE</name>
<evidence type="ECO:0000313" key="3">
    <source>
        <dbReference type="Proteomes" id="UP000501240"/>
    </source>
</evidence>
<organism evidence="2 3">
    <name type="scientific">Actinomadura verrucosospora</name>
    <dbReference type="NCBI Taxonomy" id="46165"/>
    <lineage>
        <taxon>Bacteria</taxon>
        <taxon>Bacillati</taxon>
        <taxon>Actinomycetota</taxon>
        <taxon>Actinomycetes</taxon>
        <taxon>Streptosporangiales</taxon>
        <taxon>Thermomonosporaceae</taxon>
        <taxon>Actinomadura</taxon>
    </lineage>
</organism>
<protein>
    <submittedName>
        <fullName evidence="2">Uncharacterized protein</fullName>
    </submittedName>
</protein>
<dbReference type="EMBL" id="CP053892">
    <property type="protein sequence ID" value="QKG21352.1"/>
    <property type="molecule type" value="Genomic_DNA"/>
</dbReference>
<keyword evidence="3" id="KW-1185">Reference proteome</keyword>
<accession>A0A7D3VXR5</accession>
<gene>
    <name evidence="2" type="ORF">ACTIVE_2990</name>
</gene>
<dbReference type="RefSeq" id="WP_173095639.1">
    <property type="nucleotide sequence ID" value="NZ_CP053892.1"/>
</dbReference>
<dbReference type="AlphaFoldDB" id="A0A7D3VXR5"/>
<proteinExistence type="predicted"/>
<evidence type="ECO:0000313" key="2">
    <source>
        <dbReference type="EMBL" id="QKG21352.1"/>
    </source>
</evidence>
<evidence type="ECO:0000256" key="1">
    <source>
        <dbReference type="SAM" id="MobiDB-lite"/>
    </source>
</evidence>
<feature type="region of interest" description="Disordered" evidence="1">
    <location>
        <begin position="1"/>
        <end position="21"/>
    </location>
</feature>
<sequence>MSGDDLDEQIGRAETPSTSRISGMAAMAVATSSSLRRVTWAVMNAFSG</sequence>
<reference evidence="2 3" key="1">
    <citation type="submission" date="2020-05" db="EMBL/GenBank/DDBJ databases">
        <title>Actinomadura verrucosospora NRRL-B18236 (PFL_A860) Genome sequencing and assembly.</title>
        <authorList>
            <person name="Samborskyy M."/>
        </authorList>
    </citation>
    <scope>NUCLEOTIDE SEQUENCE [LARGE SCALE GENOMIC DNA]</scope>
    <source>
        <strain evidence="2 3">NRRL:B18236</strain>
    </source>
</reference>
<dbReference type="Proteomes" id="UP000501240">
    <property type="component" value="Chromosome"/>
</dbReference>